<proteinExistence type="predicted"/>
<dbReference type="AlphaFoldDB" id="A0A3F3QGL3"/>
<protein>
    <submittedName>
        <fullName evidence="1">Uncharacterized protein</fullName>
    </submittedName>
</protein>
<evidence type="ECO:0000313" key="1">
    <source>
        <dbReference type="EMBL" id="RDH38210.1"/>
    </source>
</evidence>
<evidence type="ECO:0000313" key="2">
    <source>
        <dbReference type="Proteomes" id="UP000253729"/>
    </source>
</evidence>
<dbReference type="RefSeq" id="XP_026631232.1">
    <property type="nucleotide sequence ID" value="XM_026764765.1"/>
</dbReference>
<dbReference type="Proteomes" id="UP000253729">
    <property type="component" value="Unassembled WGS sequence"/>
</dbReference>
<sequence>MCSAEDLQLFLLAIHYTGRLSILADGDVDSCGPICSGIATCSYLGVPRSHHQPMFQAINRVNQEQRALYQVRSNDNVWHQMHAVRCNAQTEVTQQMRLR</sequence>
<keyword evidence="2" id="KW-1185">Reference proteome</keyword>
<accession>A0A3F3QGL3</accession>
<organism evidence="1 2">
    <name type="scientific">Aspergillus welwitschiae</name>
    <dbReference type="NCBI Taxonomy" id="1341132"/>
    <lineage>
        <taxon>Eukaryota</taxon>
        <taxon>Fungi</taxon>
        <taxon>Dikarya</taxon>
        <taxon>Ascomycota</taxon>
        <taxon>Pezizomycotina</taxon>
        <taxon>Eurotiomycetes</taxon>
        <taxon>Eurotiomycetidae</taxon>
        <taxon>Eurotiales</taxon>
        <taxon>Aspergillaceae</taxon>
        <taxon>Aspergillus</taxon>
        <taxon>Aspergillus subgen. Circumdati</taxon>
    </lineage>
</organism>
<gene>
    <name evidence="1" type="ORF">BDQ94DRAFT_135868</name>
</gene>
<name>A0A3F3QGL3_9EURO</name>
<reference evidence="1 2" key="1">
    <citation type="submission" date="2018-07" db="EMBL/GenBank/DDBJ databases">
        <title>The genomes of Aspergillus section Nigri reveals drivers in fungal speciation.</title>
        <authorList>
            <consortium name="DOE Joint Genome Institute"/>
            <person name="Vesth T.C."/>
            <person name="Nybo J."/>
            <person name="Theobald S."/>
            <person name="Brandl J."/>
            <person name="Frisvad J.C."/>
            <person name="Nielsen K.F."/>
            <person name="Lyhne E.K."/>
            <person name="Kogle M.E."/>
            <person name="Kuo A."/>
            <person name="Riley R."/>
            <person name="Clum A."/>
            <person name="Nolan M."/>
            <person name="Lipzen A."/>
            <person name="Salamov A."/>
            <person name="Henrissat B."/>
            <person name="Wiebenga A."/>
            <person name="De vries R.P."/>
            <person name="Grigoriev I.V."/>
            <person name="Mortensen U.H."/>
            <person name="Andersen M.R."/>
            <person name="Baker S.E."/>
        </authorList>
    </citation>
    <scope>NUCLEOTIDE SEQUENCE [LARGE SCALE GENOMIC DNA]</scope>
    <source>
        <strain evidence="1 2">CBS 139.54b</strain>
    </source>
</reference>
<dbReference type="GeneID" id="38133121"/>
<dbReference type="EMBL" id="KZ852034">
    <property type="protein sequence ID" value="RDH38210.1"/>
    <property type="molecule type" value="Genomic_DNA"/>
</dbReference>